<evidence type="ECO:0000313" key="5">
    <source>
        <dbReference type="Proteomes" id="UP000077202"/>
    </source>
</evidence>
<accession>A0A176W9W5</accession>
<feature type="region of interest" description="Disordered" evidence="3">
    <location>
        <begin position="259"/>
        <end position="278"/>
    </location>
</feature>
<dbReference type="PANTHER" id="PTHR46870">
    <property type="entry name" value="PROTEIN THYLAKOID ASSEMBLY 8-LIKE, CHLOROPLASTIC"/>
    <property type="match status" value="1"/>
</dbReference>
<evidence type="ECO:0000256" key="3">
    <source>
        <dbReference type="SAM" id="MobiDB-lite"/>
    </source>
</evidence>
<feature type="region of interest" description="Disordered" evidence="3">
    <location>
        <begin position="202"/>
        <end position="223"/>
    </location>
</feature>
<proteinExistence type="predicted"/>
<evidence type="ECO:0000256" key="1">
    <source>
        <dbReference type="ARBA" id="ARBA00022737"/>
    </source>
</evidence>
<dbReference type="EMBL" id="LVLJ01001380">
    <property type="protein sequence ID" value="OAE29910.1"/>
    <property type="molecule type" value="Genomic_DNA"/>
</dbReference>
<protein>
    <recommendedName>
        <fullName evidence="6">Pentacotripeptide-repeat region of PRORP domain-containing protein</fullName>
    </recommendedName>
</protein>
<dbReference type="AlphaFoldDB" id="A0A176W9W5"/>
<dbReference type="Proteomes" id="UP000077202">
    <property type="component" value="Unassembled WGS sequence"/>
</dbReference>
<dbReference type="Gene3D" id="1.25.40.10">
    <property type="entry name" value="Tetratricopeptide repeat domain"/>
    <property type="match status" value="1"/>
</dbReference>
<gene>
    <name evidence="4" type="ORF">AXG93_773s1500</name>
</gene>
<organism evidence="4 5">
    <name type="scientific">Marchantia polymorpha subsp. ruderalis</name>
    <dbReference type="NCBI Taxonomy" id="1480154"/>
    <lineage>
        <taxon>Eukaryota</taxon>
        <taxon>Viridiplantae</taxon>
        <taxon>Streptophyta</taxon>
        <taxon>Embryophyta</taxon>
        <taxon>Marchantiophyta</taxon>
        <taxon>Marchantiopsida</taxon>
        <taxon>Marchantiidae</taxon>
        <taxon>Marchantiales</taxon>
        <taxon>Marchantiaceae</taxon>
        <taxon>Marchantia</taxon>
    </lineage>
</organism>
<dbReference type="InterPro" id="IPR044795">
    <property type="entry name" value="THA8L-like"/>
</dbReference>
<dbReference type="NCBIfam" id="TIGR00756">
    <property type="entry name" value="PPR"/>
    <property type="match status" value="1"/>
</dbReference>
<dbReference type="PANTHER" id="PTHR46870:SF2">
    <property type="entry name" value="PROTEIN THYLAKOID ASSEMBLY 8-LIKE, CHLOROPLASTIC"/>
    <property type="match status" value="1"/>
</dbReference>
<name>A0A176W9W5_MARPO</name>
<evidence type="ECO:0000313" key="4">
    <source>
        <dbReference type="EMBL" id="OAE29910.1"/>
    </source>
</evidence>
<sequence length="460" mass="52492">MGRTQRHTDRRLLRGKTFGILLLFELQDPKNHSIHCVRRLEIANRVQSPLASKSYGGAHRVGVRKCGRLEELTVDLSDIVVADFTVIAHGRGLPEGLLRKAADIDGIVIGSRVGMGWHDMTRRLGMNFGRSTNCFHGFVVFSTPSSIRRDLQSLSARQLNFLVHQADNTLNWASTEPGPPVATRQSVNFYFYRLWASKAPSASSGLGSVGHKSEETSGQVHGMPRADIDRGFRGWDGRPHVDYATNRWPVRQCSTKASSSGYRESTVAKGTKNMPLTPKKWKRALPSKEVLNAVYSLRRVKRNPDGIKEVMRKYVSRLLKLEMLLVLSELQRLDEWHLAHQVFTMIRKESWYKPDVYLFQTMVQVFGRNKRIKEAEKIFEDLEDEGLHPNESITRELLRAYVTSGMMPEAIKLYKEILELGKDQAARSILFHGLSAEDKEELSQYERQKGIDWSFVEKRD</sequence>
<evidence type="ECO:0008006" key="6">
    <source>
        <dbReference type="Google" id="ProtNLM"/>
    </source>
</evidence>
<keyword evidence="1" id="KW-0677">Repeat</keyword>
<feature type="repeat" description="PPR" evidence="2">
    <location>
        <begin position="355"/>
        <end position="389"/>
    </location>
</feature>
<reference evidence="4" key="1">
    <citation type="submission" date="2016-03" db="EMBL/GenBank/DDBJ databases">
        <title>Mechanisms controlling the formation of the plant cell surface in tip-growing cells are functionally conserved among land plants.</title>
        <authorList>
            <person name="Honkanen S."/>
            <person name="Jones V.A."/>
            <person name="Morieri G."/>
            <person name="Champion C."/>
            <person name="Hetherington A.J."/>
            <person name="Kelly S."/>
            <person name="Saint-Marcoux D."/>
            <person name="Proust H."/>
            <person name="Prescott H."/>
            <person name="Dolan L."/>
        </authorList>
    </citation>
    <scope>NUCLEOTIDE SEQUENCE [LARGE SCALE GENOMIC DNA]</scope>
    <source>
        <tissue evidence="4">Whole gametophyte</tissue>
    </source>
</reference>
<keyword evidence="5" id="KW-1185">Reference proteome</keyword>
<dbReference type="PROSITE" id="PS51375">
    <property type="entry name" value="PPR"/>
    <property type="match status" value="1"/>
</dbReference>
<dbReference type="Pfam" id="PF01535">
    <property type="entry name" value="PPR"/>
    <property type="match status" value="2"/>
</dbReference>
<dbReference type="InterPro" id="IPR002885">
    <property type="entry name" value="PPR_rpt"/>
</dbReference>
<dbReference type="InterPro" id="IPR011990">
    <property type="entry name" value="TPR-like_helical_dom_sf"/>
</dbReference>
<comment type="caution">
    <text evidence="4">The sequence shown here is derived from an EMBL/GenBank/DDBJ whole genome shotgun (WGS) entry which is preliminary data.</text>
</comment>
<evidence type="ECO:0000256" key="2">
    <source>
        <dbReference type="PROSITE-ProRule" id="PRU00708"/>
    </source>
</evidence>